<dbReference type="HAMAP" id="MF_02066">
    <property type="entry name" value="CpoB"/>
    <property type="match status" value="1"/>
</dbReference>
<dbReference type="Gene3D" id="1.25.40.10">
    <property type="entry name" value="Tetratricopeptide repeat domain"/>
    <property type="match status" value="1"/>
</dbReference>
<accession>A0A8J6T7R2</accession>
<dbReference type="PROSITE" id="PS51257">
    <property type="entry name" value="PROKAR_LIPOPROTEIN"/>
    <property type="match status" value="1"/>
</dbReference>
<dbReference type="InterPro" id="IPR014162">
    <property type="entry name" value="CpoB_C"/>
</dbReference>
<dbReference type="SUPFAM" id="SSF48452">
    <property type="entry name" value="TPR-like"/>
    <property type="match status" value="1"/>
</dbReference>
<dbReference type="GO" id="GO:0051301">
    <property type="term" value="P:cell division"/>
    <property type="evidence" value="ECO:0007669"/>
    <property type="project" value="InterPro"/>
</dbReference>
<feature type="chain" id="PRO_5039923428" evidence="4">
    <location>
        <begin position="24"/>
        <end position="283"/>
    </location>
</feature>
<dbReference type="InterPro" id="IPR034706">
    <property type="entry name" value="CpoB"/>
</dbReference>
<evidence type="ECO:0000256" key="3">
    <source>
        <dbReference type="SAM" id="Coils"/>
    </source>
</evidence>
<evidence type="ECO:0000256" key="1">
    <source>
        <dbReference type="ARBA" id="ARBA00022729"/>
    </source>
</evidence>
<feature type="domain" description="Outer membrane lipoprotein BamD-like" evidence="5">
    <location>
        <begin position="162"/>
        <end position="253"/>
    </location>
</feature>
<dbReference type="Proteomes" id="UP000603545">
    <property type="component" value="Unassembled WGS sequence"/>
</dbReference>
<name>A0A8J6T7R2_9BACT</name>
<reference evidence="6 7" key="1">
    <citation type="submission" date="2020-08" db="EMBL/GenBank/DDBJ databases">
        <title>Bridging the membrane lipid divide: bacteria of the FCB group superphylum have the potential to synthesize archaeal ether lipids.</title>
        <authorList>
            <person name="Villanueva L."/>
            <person name="Von Meijenfeldt F.A.B."/>
            <person name="Westbye A.B."/>
            <person name="Yadav S."/>
            <person name="Hopmans E.C."/>
            <person name="Dutilh B.E."/>
            <person name="Sinninghe Damste J.S."/>
        </authorList>
    </citation>
    <scope>NUCLEOTIDE SEQUENCE [LARGE SCALE GENOMIC DNA]</scope>
    <source>
        <strain evidence="6">NIOZ-UU82</strain>
    </source>
</reference>
<dbReference type="InterPro" id="IPR019734">
    <property type="entry name" value="TPR_rpt"/>
</dbReference>
<dbReference type="AlphaFoldDB" id="A0A8J6T7R2"/>
<dbReference type="Pfam" id="PF13525">
    <property type="entry name" value="YfiO"/>
    <property type="match status" value="1"/>
</dbReference>
<keyword evidence="1 4" id="KW-0732">Signal</keyword>
<dbReference type="InterPro" id="IPR011990">
    <property type="entry name" value="TPR-like_helical_dom_sf"/>
</dbReference>
<evidence type="ECO:0000313" key="6">
    <source>
        <dbReference type="EMBL" id="MBC8199244.1"/>
    </source>
</evidence>
<sequence length="283" mass="32537">MFVMKNIVLFIICLAILCGCAMQQDVIALYDRTTVLEQRNVELEKDEAQLKSLMQECIKKQGKKERLHKTKFADMHVMLDGIREEIRALNGKLEEAEYLLKRKIAALEDAEAKSKDILDKVEERSALNYDRIVNIQQYLNLESSGSDSKIETVGKTEKGFSEDEVYTSAKQAFDQGDIEAAREGFQKIIKQYPKSRHTDNAQFWIGEIYYREKWYEKAILEYQKVLEKYPKGNKVPASLLKQGLAFLNLGEKATARLILNELVVKHPKSNEAKIAKQKLKGLK</sequence>
<comment type="caution">
    <text evidence="6">The sequence shown here is derived from an EMBL/GenBank/DDBJ whole genome shotgun (WGS) entry which is preliminary data.</text>
</comment>
<evidence type="ECO:0000259" key="5">
    <source>
        <dbReference type="Pfam" id="PF13525"/>
    </source>
</evidence>
<dbReference type="PROSITE" id="PS50005">
    <property type="entry name" value="TPR"/>
    <property type="match status" value="1"/>
</dbReference>
<dbReference type="InterPro" id="IPR039565">
    <property type="entry name" value="BamD-like"/>
</dbReference>
<organism evidence="6 7">
    <name type="scientific">Candidatus Desulfaltia bathyphila</name>
    <dbReference type="NCBI Taxonomy" id="2841697"/>
    <lineage>
        <taxon>Bacteria</taxon>
        <taxon>Pseudomonadati</taxon>
        <taxon>Thermodesulfobacteriota</taxon>
        <taxon>Desulfobacteria</taxon>
        <taxon>Desulfobacterales</taxon>
        <taxon>Desulfobacterales incertae sedis</taxon>
        <taxon>Candidatus Desulfaltia</taxon>
    </lineage>
</organism>
<evidence type="ECO:0000256" key="2">
    <source>
        <dbReference type="PROSITE-ProRule" id="PRU00339"/>
    </source>
</evidence>
<gene>
    <name evidence="6" type="primary">ybgF</name>
    <name evidence="6" type="ORF">H8E80_04255</name>
</gene>
<feature type="repeat" description="TPR" evidence="2">
    <location>
        <begin position="199"/>
        <end position="232"/>
    </location>
</feature>
<keyword evidence="2" id="KW-0802">TPR repeat</keyword>
<dbReference type="NCBIfam" id="TIGR02795">
    <property type="entry name" value="tol_pal_ybgF"/>
    <property type="match status" value="1"/>
</dbReference>
<feature type="coiled-coil region" evidence="3">
    <location>
        <begin position="36"/>
        <end position="124"/>
    </location>
</feature>
<evidence type="ECO:0000313" key="7">
    <source>
        <dbReference type="Proteomes" id="UP000603545"/>
    </source>
</evidence>
<evidence type="ECO:0000256" key="4">
    <source>
        <dbReference type="SAM" id="SignalP"/>
    </source>
</evidence>
<proteinExistence type="inferred from homology"/>
<feature type="signal peptide" evidence="4">
    <location>
        <begin position="1"/>
        <end position="23"/>
    </location>
</feature>
<dbReference type="EMBL" id="JACNLL010000042">
    <property type="protein sequence ID" value="MBC8199244.1"/>
    <property type="molecule type" value="Genomic_DNA"/>
</dbReference>
<protein>
    <submittedName>
        <fullName evidence="6">Tol-pal system protein YbgF</fullName>
    </submittedName>
</protein>
<keyword evidence="3" id="KW-0175">Coiled coil</keyword>